<dbReference type="Pfam" id="PF01047">
    <property type="entry name" value="MarR"/>
    <property type="match status" value="1"/>
</dbReference>
<evidence type="ECO:0000256" key="3">
    <source>
        <dbReference type="ARBA" id="ARBA00023163"/>
    </source>
</evidence>
<keyword evidence="3" id="KW-0804">Transcription</keyword>
<dbReference type="PROSITE" id="PS50995">
    <property type="entry name" value="HTH_MARR_2"/>
    <property type="match status" value="1"/>
</dbReference>
<accession>A0ABW2KIP7</accession>
<dbReference type="InterPro" id="IPR000835">
    <property type="entry name" value="HTH_MarR-typ"/>
</dbReference>
<dbReference type="Gene3D" id="1.10.10.10">
    <property type="entry name" value="Winged helix-like DNA-binding domain superfamily/Winged helix DNA-binding domain"/>
    <property type="match status" value="1"/>
</dbReference>
<dbReference type="PRINTS" id="PR00598">
    <property type="entry name" value="HTHMARR"/>
</dbReference>
<dbReference type="RefSeq" id="WP_379872470.1">
    <property type="nucleotide sequence ID" value="NZ_JBHTBH010000009.1"/>
</dbReference>
<evidence type="ECO:0000256" key="1">
    <source>
        <dbReference type="ARBA" id="ARBA00023015"/>
    </source>
</evidence>
<dbReference type="EMBL" id="JBHTBH010000009">
    <property type="protein sequence ID" value="MFC7329817.1"/>
    <property type="molecule type" value="Genomic_DNA"/>
</dbReference>
<reference evidence="6" key="1">
    <citation type="journal article" date="2019" name="Int. J. Syst. Evol. Microbiol.">
        <title>The Global Catalogue of Microorganisms (GCM) 10K type strain sequencing project: providing services to taxonomists for standard genome sequencing and annotation.</title>
        <authorList>
            <consortium name="The Broad Institute Genomics Platform"/>
            <consortium name="The Broad Institute Genome Sequencing Center for Infectious Disease"/>
            <person name="Wu L."/>
            <person name="Ma J."/>
        </authorList>
    </citation>
    <scope>NUCLEOTIDE SEQUENCE [LARGE SCALE GENOMIC DNA]</scope>
    <source>
        <strain evidence="6">CGMCC 4.7382</strain>
    </source>
</reference>
<protein>
    <submittedName>
        <fullName evidence="5">MarR family winged helix-turn-helix transcriptional regulator</fullName>
    </submittedName>
</protein>
<name>A0ABW2KIP7_9ACTN</name>
<dbReference type="InterPro" id="IPR023187">
    <property type="entry name" value="Tscrpt_reg_MarR-type_CS"/>
</dbReference>
<evidence type="ECO:0000313" key="6">
    <source>
        <dbReference type="Proteomes" id="UP001596540"/>
    </source>
</evidence>
<dbReference type="PANTHER" id="PTHR33164">
    <property type="entry name" value="TRANSCRIPTIONAL REGULATOR, MARR FAMILY"/>
    <property type="match status" value="1"/>
</dbReference>
<feature type="domain" description="HTH marR-type" evidence="4">
    <location>
        <begin position="15"/>
        <end position="147"/>
    </location>
</feature>
<keyword evidence="1" id="KW-0805">Transcription regulation</keyword>
<proteinExistence type="predicted"/>
<dbReference type="Proteomes" id="UP001596540">
    <property type="component" value="Unassembled WGS sequence"/>
</dbReference>
<keyword evidence="2" id="KW-0238">DNA-binding</keyword>
<dbReference type="InterPro" id="IPR039422">
    <property type="entry name" value="MarR/SlyA-like"/>
</dbReference>
<gene>
    <name evidence="5" type="ORF">ACFQRF_18960</name>
</gene>
<dbReference type="SMART" id="SM00347">
    <property type="entry name" value="HTH_MARR"/>
    <property type="match status" value="1"/>
</dbReference>
<dbReference type="SUPFAM" id="SSF46785">
    <property type="entry name" value="Winged helix' DNA-binding domain"/>
    <property type="match status" value="1"/>
</dbReference>
<evidence type="ECO:0000259" key="4">
    <source>
        <dbReference type="PROSITE" id="PS50995"/>
    </source>
</evidence>
<evidence type="ECO:0000256" key="2">
    <source>
        <dbReference type="ARBA" id="ARBA00023125"/>
    </source>
</evidence>
<dbReference type="InterPro" id="IPR036390">
    <property type="entry name" value="WH_DNA-bd_sf"/>
</dbReference>
<keyword evidence="6" id="KW-1185">Reference proteome</keyword>
<dbReference type="PANTHER" id="PTHR33164:SF99">
    <property type="entry name" value="MARR FAMILY REGULATORY PROTEIN"/>
    <property type="match status" value="1"/>
</dbReference>
<sequence length="160" mass="17703">MSGVTMSERASGEKDALLRRLLELEERRIRMFARASSLPLLTTTLTVQQLKLLVLLSLEGDMPAHELAAKAGVGVATLTGIVDRLVARGLVRRREDPQDRRIRRIDLSEEGRDLITEFRDAGQRQHFAAFARLDTETLAGLVRGMEALCAVLEKDVPGNG</sequence>
<dbReference type="PROSITE" id="PS01117">
    <property type="entry name" value="HTH_MARR_1"/>
    <property type="match status" value="1"/>
</dbReference>
<organism evidence="5 6">
    <name type="scientific">Marinactinospora rubrisoli</name>
    <dbReference type="NCBI Taxonomy" id="2715399"/>
    <lineage>
        <taxon>Bacteria</taxon>
        <taxon>Bacillati</taxon>
        <taxon>Actinomycetota</taxon>
        <taxon>Actinomycetes</taxon>
        <taxon>Streptosporangiales</taxon>
        <taxon>Nocardiopsidaceae</taxon>
        <taxon>Marinactinospora</taxon>
    </lineage>
</organism>
<comment type="caution">
    <text evidence="5">The sequence shown here is derived from an EMBL/GenBank/DDBJ whole genome shotgun (WGS) entry which is preliminary data.</text>
</comment>
<evidence type="ECO:0000313" key="5">
    <source>
        <dbReference type="EMBL" id="MFC7329817.1"/>
    </source>
</evidence>
<dbReference type="InterPro" id="IPR036388">
    <property type="entry name" value="WH-like_DNA-bd_sf"/>
</dbReference>